<evidence type="ECO:0000313" key="2">
    <source>
        <dbReference type="Proteomes" id="UP001417504"/>
    </source>
</evidence>
<dbReference type="Pfam" id="PF20431">
    <property type="entry name" value="E_motif"/>
    <property type="match status" value="1"/>
</dbReference>
<evidence type="ECO:0008006" key="3">
    <source>
        <dbReference type="Google" id="ProtNLM"/>
    </source>
</evidence>
<proteinExistence type="predicted"/>
<dbReference type="EMBL" id="JBBNAE010000005">
    <property type="protein sequence ID" value="KAK9124200.1"/>
    <property type="molecule type" value="Genomic_DNA"/>
</dbReference>
<dbReference type="InterPro" id="IPR046848">
    <property type="entry name" value="E_motif"/>
</dbReference>
<dbReference type="PANTHER" id="PTHR47926:SF347">
    <property type="entry name" value="PENTATRICOPEPTIDE REPEAT-CONTAINING PROTEIN"/>
    <property type="match status" value="1"/>
</dbReference>
<dbReference type="Gene3D" id="1.25.40.10">
    <property type="entry name" value="Tetratricopeptide repeat domain"/>
    <property type="match status" value="1"/>
</dbReference>
<dbReference type="Proteomes" id="UP001417504">
    <property type="component" value="Unassembled WGS sequence"/>
</dbReference>
<dbReference type="InterPro" id="IPR011990">
    <property type="entry name" value="TPR-like_helical_dom_sf"/>
</dbReference>
<keyword evidence="2" id="KW-1185">Reference proteome</keyword>
<name>A0AAP0IZT3_9MAGN</name>
<protein>
    <recommendedName>
        <fullName evidence="3">Pentatricopeptide repeat-containing protein</fullName>
    </recommendedName>
</protein>
<accession>A0AAP0IZT3</accession>
<gene>
    <name evidence="1" type="ORF">Sjap_013802</name>
</gene>
<organism evidence="1 2">
    <name type="scientific">Stephania japonica</name>
    <dbReference type="NCBI Taxonomy" id="461633"/>
    <lineage>
        <taxon>Eukaryota</taxon>
        <taxon>Viridiplantae</taxon>
        <taxon>Streptophyta</taxon>
        <taxon>Embryophyta</taxon>
        <taxon>Tracheophyta</taxon>
        <taxon>Spermatophyta</taxon>
        <taxon>Magnoliopsida</taxon>
        <taxon>Ranunculales</taxon>
        <taxon>Menispermaceae</taxon>
        <taxon>Menispermoideae</taxon>
        <taxon>Cissampelideae</taxon>
        <taxon>Stephania</taxon>
    </lineage>
</organism>
<comment type="caution">
    <text evidence="1">The sequence shown here is derived from an EMBL/GenBank/DDBJ whole genome shotgun (WGS) entry which is preliminary data.</text>
</comment>
<dbReference type="GO" id="GO:0009451">
    <property type="term" value="P:RNA modification"/>
    <property type="evidence" value="ECO:0007669"/>
    <property type="project" value="InterPro"/>
</dbReference>
<dbReference type="InterPro" id="IPR046960">
    <property type="entry name" value="PPR_At4g14850-like_plant"/>
</dbReference>
<dbReference type="PANTHER" id="PTHR47926">
    <property type="entry name" value="PENTATRICOPEPTIDE REPEAT-CONTAINING PROTEIN"/>
    <property type="match status" value="1"/>
</dbReference>
<dbReference type="AlphaFoldDB" id="A0AAP0IZT3"/>
<dbReference type="GO" id="GO:0003723">
    <property type="term" value="F:RNA binding"/>
    <property type="evidence" value="ECO:0007669"/>
    <property type="project" value="InterPro"/>
</dbReference>
<reference evidence="1 2" key="1">
    <citation type="submission" date="2024-01" db="EMBL/GenBank/DDBJ databases">
        <title>Genome assemblies of Stephania.</title>
        <authorList>
            <person name="Yang L."/>
        </authorList>
    </citation>
    <scope>NUCLEOTIDE SEQUENCE [LARGE SCALE GENOMIC DNA]</scope>
    <source>
        <strain evidence="1">QJT</strain>
        <tissue evidence="1">Leaf</tissue>
    </source>
</reference>
<sequence length="132" mass="14457">MAESPDHTRTTLLGNRHLGAYPKLGAWGDHPSRPTPTKPVIEHYACMIDLLGRAGRLSNAMDFILGSPYAESSLLWRTLVNACKLNGDLNIGRVASKRLLELDSRICTSYILVSNMYAASGVLDKAAEARKM</sequence>
<evidence type="ECO:0000313" key="1">
    <source>
        <dbReference type="EMBL" id="KAK9124200.1"/>
    </source>
</evidence>